<name>A0ABY0P0I2_9HYPH</name>
<keyword evidence="2" id="KW-1185">Reference proteome</keyword>
<dbReference type="InterPro" id="IPR022037">
    <property type="entry name" value="DUF3606"/>
</dbReference>
<evidence type="ECO:0008006" key="3">
    <source>
        <dbReference type="Google" id="ProtNLM"/>
    </source>
</evidence>
<dbReference type="RefSeq" id="WP_091857195.1">
    <property type="nucleotide sequence ID" value="NZ_FNBZ01000004.1"/>
</dbReference>
<reference evidence="1 2" key="1">
    <citation type="submission" date="2016-10" db="EMBL/GenBank/DDBJ databases">
        <authorList>
            <person name="Varghese N."/>
            <person name="Submissions S."/>
        </authorList>
    </citation>
    <scope>NUCLEOTIDE SEQUENCE [LARGE SCALE GENOMIC DNA]</scope>
    <source>
        <strain evidence="1 2">DSM 26672</strain>
    </source>
</reference>
<comment type="caution">
    <text evidence="1">The sequence shown here is derived from an EMBL/GenBank/DDBJ whole genome shotgun (WGS) entry which is preliminary data.</text>
</comment>
<protein>
    <recommendedName>
        <fullName evidence="3">DUF3606 domain-containing protein</fullName>
    </recommendedName>
</protein>
<organism evidence="1 2">
    <name type="scientific">Bosea robiniae</name>
    <dbReference type="NCBI Taxonomy" id="1036780"/>
    <lineage>
        <taxon>Bacteria</taxon>
        <taxon>Pseudomonadati</taxon>
        <taxon>Pseudomonadota</taxon>
        <taxon>Alphaproteobacteria</taxon>
        <taxon>Hyphomicrobiales</taxon>
        <taxon>Boseaceae</taxon>
        <taxon>Bosea</taxon>
    </lineage>
</organism>
<dbReference type="Proteomes" id="UP000199468">
    <property type="component" value="Unassembled WGS sequence"/>
</dbReference>
<gene>
    <name evidence="1" type="ORF">SAMN05421844_10447</name>
</gene>
<proteinExistence type="predicted"/>
<dbReference type="EMBL" id="FNBZ01000004">
    <property type="protein sequence ID" value="SDG44857.1"/>
    <property type="molecule type" value="Genomic_DNA"/>
</dbReference>
<sequence length="67" mass="7538">MADDRTDRGPQDRSRINLNEDYEVRYWTDKFGVSKAQLEEAVKEVGPSAEAVEAELRRSTLAGGPKK</sequence>
<dbReference type="Pfam" id="PF12244">
    <property type="entry name" value="DUF3606"/>
    <property type="match status" value="1"/>
</dbReference>
<accession>A0ABY0P0I2</accession>
<evidence type="ECO:0000313" key="2">
    <source>
        <dbReference type="Proteomes" id="UP000199468"/>
    </source>
</evidence>
<evidence type="ECO:0000313" key="1">
    <source>
        <dbReference type="EMBL" id="SDG44857.1"/>
    </source>
</evidence>